<dbReference type="Proteomes" id="UP000270094">
    <property type="component" value="Unassembled WGS sequence"/>
</dbReference>
<protein>
    <recommendedName>
        <fullName evidence="1">Malic enzyme NAD-binding domain-containing protein</fullName>
    </recommendedName>
</protein>
<organism evidence="2 3">
    <name type="scientific">Strongylus vulgaris</name>
    <name type="common">Blood worm</name>
    <dbReference type="NCBI Taxonomy" id="40348"/>
    <lineage>
        <taxon>Eukaryota</taxon>
        <taxon>Metazoa</taxon>
        <taxon>Ecdysozoa</taxon>
        <taxon>Nematoda</taxon>
        <taxon>Chromadorea</taxon>
        <taxon>Rhabditida</taxon>
        <taxon>Rhabditina</taxon>
        <taxon>Rhabditomorpha</taxon>
        <taxon>Strongyloidea</taxon>
        <taxon>Strongylidae</taxon>
        <taxon>Strongylus</taxon>
    </lineage>
</organism>
<evidence type="ECO:0000313" key="2">
    <source>
        <dbReference type="EMBL" id="VDM84840.1"/>
    </source>
</evidence>
<dbReference type="PANTHER" id="PTHR23406">
    <property type="entry name" value="MALIC ENZYME-RELATED"/>
    <property type="match status" value="1"/>
</dbReference>
<evidence type="ECO:0000313" key="3">
    <source>
        <dbReference type="Proteomes" id="UP000270094"/>
    </source>
</evidence>
<evidence type="ECO:0000259" key="1">
    <source>
        <dbReference type="Pfam" id="PF03949"/>
    </source>
</evidence>
<dbReference type="SUPFAM" id="SSF51735">
    <property type="entry name" value="NAD(P)-binding Rossmann-fold domains"/>
    <property type="match status" value="1"/>
</dbReference>
<feature type="domain" description="Malic enzyme NAD-binding" evidence="1">
    <location>
        <begin position="2"/>
        <end position="86"/>
    </location>
</feature>
<reference evidence="2 3" key="1">
    <citation type="submission" date="2018-11" db="EMBL/GenBank/DDBJ databases">
        <authorList>
            <consortium name="Pathogen Informatics"/>
        </authorList>
    </citation>
    <scope>NUCLEOTIDE SEQUENCE [LARGE SCALE GENOMIC DNA]</scope>
</reference>
<dbReference type="AlphaFoldDB" id="A0A3P7JGX4"/>
<sequence>MDEVEYKGKKHIPGQGNNSYIFPGIGLSAVTWKAKKIPDEVFLIAAKICAKMTPDQALHDHGLLYPPIANIRELSIQIAVNVGEYLYEKNLAMLQPKPENLEMYVRHQIIPIGYEETIGKAYRYLESDLQTCPIPSEK</sequence>
<dbReference type="PANTHER" id="PTHR23406:SF90">
    <property type="entry name" value="MALIC ENZYME-RELATED"/>
    <property type="match status" value="1"/>
</dbReference>
<dbReference type="GO" id="GO:0051287">
    <property type="term" value="F:NAD binding"/>
    <property type="evidence" value="ECO:0007669"/>
    <property type="project" value="InterPro"/>
</dbReference>
<dbReference type="GO" id="GO:0006108">
    <property type="term" value="P:malate metabolic process"/>
    <property type="evidence" value="ECO:0007669"/>
    <property type="project" value="TreeGrafter"/>
</dbReference>
<dbReference type="Pfam" id="PF03949">
    <property type="entry name" value="Malic_M"/>
    <property type="match status" value="1"/>
</dbReference>
<dbReference type="InterPro" id="IPR012302">
    <property type="entry name" value="Malic_NAD-bd"/>
</dbReference>
<dbReference type="GO" id="GO:0004473">
    <property type="term" value="F:malate dehydrogenase (decarboxylating) (NADP+) activity"/>
    <property type="evidence" value="ECO:0007669"/>
    <property type="project" value="TreeGrafter"/>
</dbReference>
<dbReference type="EMBL" id="UYYB01133708">
    <property type="protein sequence ID" value="VDM84840.1"/>
    <property type="molecule type" value="Genomic_DNA"/>
</dbReference>
<dbReference type="Gene3D" id="3.40.50.720">
    <property type="entry name" value="NAD(P)-binding Rossmann-like Domain"/>
    <property type="match status" value="1"/>
</dbReference>
<dbReference type="InterPro" id="IPR036291">
    <property type="entry name" value="NAD(P)-bd_dom_sf"/>
</dbReference>
<gene>
    <name evidence="2" type="ORF">SVUK_LOCUS19838</name>
</gene>
<accession>A0A3P7JGX4</accession>
<dbReference type="OrthoDB" id="5365701at2759"/>
<name>A0A3P7JGX4_STRVU</name>
<keyword evidence="3" id="KW-1185">Reference proteome</keyword>
<proteinExistence type="predicted"/>